<keyword evidence="2" id="KW-0238">DNA-binding</keyword>
<name>A0AAU6U9F9_UNCXX</name>
<dbReference type="Pfam" id="PF00196">
    <property type="entry name" value="GerE"/>
    <property type="match status" value="1"/>
</dbReference>
<dbReference type="AlphaFoldDB" id="A0AAU6U9F9"/>
<keyword evidence="1 3" id="KW-0597">Phosphoprotein</keyword>
<feature type="domain" description="HTH luxR-type" evidence="4">
    <location>
        <begin position="161"/>
        <end position="226"/>
    </location>
</feature>
<dbReference type="InterPro" id="IPR001789">
    <property type="entry name" value="Sig_transdc_resp-reg_receiver"/>
</dbReference>
<dbReference type="PROSITE" id="PS50043">
    <property type="entry name" value="HTH_LUXR_2"/>
    <property type="match status" value="1"/>
</dbReference>
<evidence type="ECO:0000259" key="5">
    <source>
        <dbReference type="PROSITE" id="PS50110"/>
    </source>
</evidence>
<feature type="modified residue" description="4-aspartylphosphate" evidence="3">
    <location>
        <position position="72"/>
    </location>
</feature>
<sequence length="228" mass="24943">MFDSLNIIRCFIWGSPMSFKIILADDHPLILTGIRSLIAHNQPGCEIVAEAHQVSELLTTLQQHSCDLLITDFSMPGDERSDGLTMIQQLKRDYPTLPILVLTQIHNAGILQSLLQLGVSGVLLKKAVIGELSDAIRQILSGHSYIGSSVKTLLAEAGLDHHTTSIQLTPKESEVVRLLASGMSVTQVAEYLHRSVKTISTQKKSAMLRLGITSDSGLFFYAKKHGLC</sequence>
<dbReference type="InterPro" id="IPR058245">
    <property type="entry name" value="NreC/VraR/RcsB-like_REC"/>
</dbReference>
<evidence type="ECO:0000256" key="1">
    <source>
        <dbReference type="ARBA" id="ARBA00022553"/>
    </source>
</evidence>
<dbReference type="CDD" id="cd17535">
    <property type="entry name" value="REC_NarL-like"/>
    <property type="match status" value="1"/>
</dbReference>
<dbReference type="GO" id="GO:0003677">
    <property type="term" value="F:DNA binding"/>
    <property type="evidence" value="ECO:0007669"/>
    <property type="project" value="UniProtKB-KW"/>
</dbReference>
<evidence type="ECO:0000259" key="4">
    <source>
        <dbReference type="PROSITE" id="PS50043"/>
    </source>
</evidence>
<accession>A0AAU6U9F9</accession>
<dbReference type="InterPro" id="IPR039420">
    <property type="entry name" value="WalR-like"/>
</dbReference>
<dbReference type="PROSITE" id="PS00622">
    <property type="entry name" value="HTH_LUXR_1"/>
    <property type="match status" value="1"/>
</dbReference>
<organism evidence="6">
    <name type="scientific">bacterium 19CA06SA08-2</name>
    <dbReference type="NCBI Taxonomy" id="2920658"/>
    <lineage>
        <taxon>Bacteria</taxon>
    </lineage>
</organism>
<dbReference type="PANTHER" id="PTHR43214:SF17">
    <property type="entry name" value="TRANSCRIPTIONAL REGULATORY PROTEIN RCSB"/>
    <property type="match status" value="1"/>
</dbReference>
<dbReference type="PANTHER" id="PTHR43214">
    <property type="entry name" value="TWO-COMPONENT RESPONSE REGULATOR"/>
    <property type="match status" value="1"/>
</dbReference>
<dbReference type="InterPro" id="IPR011006">
    <property type="entry name" value="CheY-like_superfamily"/>
</dbReference>
<dbReference type="GO" id="GO:0000160">
    <property type="term" value="P:phosphorelay signal transduction system"/>
    <property type="evidence" value="ECO:0007669"/>
    <property type="project" value="InterPro"/>
</dbReference>
<dbReference type="PRINTS" id="PR00038">
    <property type="entry name" value="HTHLUXR"/>
</dbReference>
<dbReference type="SMART" id="SM00448">
    <property type="entry name" value="REC"/>
    <property type="match status" value="1"/>
</dbReference>
<feature type="domain" description="Response regulatory" evidence="5">
    <location>
        <begin position="20"/>
        <end position="140"/>
    </location>
</feature>
<dbReference type="Pfam" id="PF00072">
    <property type="entry name" value="Response_reg"/>
    <property type="match status" value="1"/>
</dbReference>
<evidence type="ECO:0000256" key="3">
    <source>
        <dbReference type="PROSITE-ProRule" id="PRU00169"/>
    </source>
</evidence>
<dbReference type="SUPFAM" id="SSF46894">
    <property type="entry name" value="C-terminal effector domain of the bipartite response regulators"/>
    <property type="match status" value="1"/>
</dbReference>
<dbReference type="EMBL" id="CP095353">
    <property type="protein sequence ID" value="XAG70509.1"/>
    <property type="molecule type" value="Genomic_DNA"/>
</dbReference>
<evidence type="ECO:0000256" key="2">
    <source>
        <dbReference type="ARBA" id="ARBA00023125"/>
    </source>
</evidence>
<dbReference type="InterPro" id="IPR000792">
    <property type="entry name" value="Tscrpt_reg_LuxR_C"/>
</dbReference>
<proteinExistence type="predicted"/>
<dbReference type="Gene3D" id="3.40.50.2300">
    <property type="match status" value="1"/>
</dbReference>
<dbReference type="SMART" id="SM00421">
    <property type="entry name" value="HTH_LUXR"/>
    <property type="match status" value="1"/>
</dbReference>
<dbReference type="SUPFAM" id="SSF52172">
    <property type="entry name" value="CheY-like"/>
    <property type="match status" value="1"/>
</dbReference>
<reference evidence="6" key="1">
    <citation type="submission" date="2022-03" db="EMBL/GenBank/DDBJ databases">
        <title>Sea Food Isolates.</title>
        <authorList>
            <person name="Li c."/>
        </authorList>
    </citation>
    <scope>NUCLEOTIDE SEQUENCE</scope>
    <source>
        <strain evidence="6">19CA06SA08-2</strain>
    </source>
</reference>
<dbReference type="InterPro" id="IPR016032">
    <property type="entry name" value="Sig_transdc_resp-reg_C-effctor"/>
</dbReference>
<protein>
    <submittedName>
        <fullName evidence="6">Response regulator transcription factor</fullName>
    </submittedName>
</protein>
<dbReference type="PROSITE" id="PS50110">
    <property type="entry name" value="RESPONSE_REGULATORY"/>
    <property type="match status" value="1"/>
</dbReference>
<dbReference type="CDD" id="cd06170">
    <property type="entry name" value="LuxR_C_like"/>
    <property type="match status" value="1"/>
</dbReference>
<gene>
    <name evidence="6" type="ORF">MRM75_05885</name>
</gene>
<dbReference type="GO" id="GO:0006355">
    <property type="term" value="P:regulation of DNA-templated transcription"/>
    <property type="evidence" value="ECO:0007669"/>
    <property type="project" value="InterPro"/>
</dbReference>
<evidence type="ECO:0000313" key="6">
    <source>
        <dbReference type="EMBL" id="XAG70509.1"/>
    </source>
</evidence>